<feature type="transmembrane region" description="Helical" evidence="1">
    <location>
        <begin position="105"/>
        <end position="125"/>
    </location>
</feature>
<accession>A0ABX0SXA0</accession>
<dbReference type="Pfam" id="PF10825">
    <property type="entry name" value="DUF2752"/>
    <property type="match status" value="1"/>
</dbReference>
<gene>
    <name evidence="2" type="ORF">FHX46_004119</name>
</gene>
<dbReference type="Proteomes" id="UP000754495">
    <property type="component" value="Unassembled WGS sequence"/>
</dbReference>
<dbReference type="InterPro" id="IPR021215">
    <property type="entry name" value="DUF2752"/>
</dbReference>
<evidence type="ECO:0000313" key="2">
    <source>
        <dbReference type="EMBL" id="NIH81589.1"/>
    </source>
</evidence>
<keyword evidence="1" id="KW-1133">Transmembrane helix</keyword>
<feature type="transmembrane region" description="Helical" evidence="1">
    <location>
        <begin position="73"/>
        <end position="93"/>
    </location>
</feature>
<sequence>MTTPAERSWRSVRVTPAVAAGVLGAGAALATGTLRIPCWFHALTGLDCPFCGGSRMLGALLHGDVPAALSDNAFALVVLLPLTAVTLVAAVRWEAGRARRWWPAGAGGTRLTLALAGLAIIWWLVRNLPFAPFTDLSAYA</sequence>
<comment type="caution">
    <text evidence="2">The sequence shown here is derived from an EMBL/GenBank/DDBJ whole genome shotgun (WGS) entry which is preliminary data.</text>
</comment>
<reference evidence="2 3" key="1">
    <citation type="submission" date="2020-03" db="EMBL/GenBank/DDBJ databases">
        <title>Sequencing the genomes of 1000 actinobacteria strains.</title>
        <authorList>
            <person name="Klenk H.-P."/>
        </authorList>
    </citation>
    <scope>NUCLEOTIDE SEQUENCE [LARGE SCALE GENOMIC DNA]</scope>
    <source>
        <strain evidence="2 3">DSM 45668</strain>
    </source>
</reference>
<name>A0ABX0SXA0_9PSEU</name>
<organism evidence="2 3">
    <name type="scientific">Amycolatopsis viridis</name>
    <dbReference type="NCBI Taxonomy" id="185678"/>
    <lineage>
        <taxon>Bacteria</taxon>
        <taxon>Bacillati</taxon>
        <taxon>Actinomycetota</taxon>
        <taxon>Actinomycetes</taxon>
        <taxon>Pseudonocardiales</taxon>
        <taxon>Pseudonocardiaceae</taxon>
        <taxon>Amycolatopsis</taxon>
    </lineage>
</organism>
<dbReference type="EMBL" id="JAANOU010000001">
    <property type="protein sequence ID" value="NIH81589.1"/>
    <property type="molecule type" value="Genomic_DNA"/>
</dbReference>
<protein>
    <recommendedName>
        <fullName evidence="4">DUF2752 domain-containing protein</fullName>
    </recommendedName>
</protein>
<proteinExistence type="predicted"/>
<evidence type="ECO:0008006" key="4">
    <source>
        <dbReference type="Google" id="ProtNLM"/>
    </source>
</evidence>
<evidence type="ECO:0000256" key="1">
    <source>
        <dbReference type="SAM" id="Phobius"/>
    </source>
</evidence>
<keyword evidence="1" id="KW-0812">Transmembrane</keyword>
<evidence type="ECO:0000313" key="3">
    <source>
        <dbReference type="Proteomes" id="UP000754495"/>
    </source>
</evidence>
<keyword evidence="3" id="KW-1185">Reference proteome</keyword>
<keyword evidence="1" id="KW-0472">Membrane</keyword>